<dbReference type="Gene3D" id="3.40.50.2300">
    <property type="match status" value="1"/>
</dbReference>
<evidence type="ECO:0000256" key="1">
    <source>
        <dbReference type="ARBA" id="ARBA00000085"/>
    </source>
</evidence>
<dbReference type="PANTHER" id="PTHR43047">
    <property type="entry name" value="TWO-COMPONENT HISTIDINE PROTEIN KINASE"/>
    <property type="match status" value="1"/>
</dbReference>
<dbReference type="EMBL" id="CP000473">
    <property type="protein sequence ID" value="ABJ86990.1"/>
    <property type="molecule type" value="Genomic_DNA"/>
</dbReference>
<dbReference type="SUPFAM" id="SSF47384">
    <property type="entry name" value="Homodimeric domain of signal transducing histidine kinase"/>
    <property type="match status" value="1"/>
</dbReference>
<evidence type="ECO:0000256" key="7">
    <source>
        <dbReference type="SAM" id="Phobius"/>
    </source>
</evidence>
<proteinExistence type="predicted"/>
<dbReference type="InterPro" id="IPR001789">
    <property type="entry name" value="Sig_transdc_resp-reg_receiver"/>
</dbReference>
<feature type="domain" description="Histidine kinase" evidence="8">
    <location>
        <begin position="232"/>
        <end position="452"/>
    </location>
</feature>
<dbReference type="STRING" id="234267.Acid_6056"/>
<dbReference type="InterPro" id="IPR003594">
    <property type="entry name" value="HATPase_dom"/>
</dbReference>
<dbReference type="FunFam" id="3.30.565.10:FF:000010">
    <property type="entry name" value="Sensor histidine kinase RcsC"/>
    <property type="match status" value="1"/>
</dbReference>
<keyword evidence="4" id="KW-0808">Transferase</keyword>
<dbReference type="GO" id="GO:0000155">
    <property type="term" value="F:phosphorelay sensor kinase activity"/>
    <property type="evidence" value="ECO:0007669"/>
    <property type="project" value="InterPro"/>
</dbReference>
<feature type="transmembrane region" description="Helical" evidence="7">
    <location>
        <begin position="106"/>
        <end position="129"/>
    </location>
</feature>
<dbReference type="InterPro" id="IPR003661">
    <property type="entry name" value="HisK_dim/P_dom"/>
</dbReference>
<keyword evidence="7" id="KW-0472">Membrane</keyword>
<dbReference type="SMART" id="SM00448">
    <property type="entry name" value="REC"/>
    <property type="match status" value="1"/>
</dbReference>
<dbReference type="PANTHER" id="PTHR43047:SF64">
    <property type="entry name" value="HISTIDINE KINASE CONTAINING CHEY-HOMOLOGOUS RECEIVER DOMAIN AND PAS DOMAIN-RELATED"/>
    <property type="match status" value="1"/>
</dbReference>
<keyword evidence="5 10" id="KW-0418">Kinase</keyword>
<keyword evidence="7" id="KW-0812">Transmembrane</keyword>
<dbReference type="SMART" id="SM00387">
    <property type="entry name" value="HATPase_c"/>
    <property type="match status" value="1"/>
</dbReference>
<dbReference type="InterPro" id="IPR036097">
    <property type="entry name" value="HisK_dim/P_sf"/>
</dbReference>
<protein>
    <recommendedName>
        <fullName evidence="2">histidine kinase</fullName>
        <ecNumber evidence="2">2.7.13.3</ecNumber>
    </recommendedName>
</protein>
<dbReference type="CDD" id="cd00082">
    <property type="entry name" value="HisKA"/>
    <property type="match status" value="1"/>
</dbReference>
<feature type="modified residue" description="4-aspartylphosphate" evidence="6">
    <location>
        <position position="528"/>
    </location>
</feature>
<feature type="transmembrane region" description="Helical" evidence="7">
    <location>
        <begin position="67"/>
        <end position="86"/>
    </location>
</feature>
<gene>
    <name evidence="10" type="ordered locus">Acid_6056</name>
</gene>
<evidence type="ECO:0000256" key="5">
    <source>
        <dbReference type="ARBA" id="ARBA00022777"/>
    </source>
</evidence>
<organism evidence="10">
    <name type="scientific">Solibacter usitatus (strain Ellin6076)</name>
    <dbReference type="NCBI Taxonomy" id="234267"/>
    <lineage>
        <taxon>Bacteria</taxon>
        <taxon>Pseudomonadati</taxon>
        <taxon>Acidobacteriota</taxon>
        <taxon>Terriglobia</taxon>
        <taxon>Bryobacterales</taxon>
        <taxon>Solibacteraceae</taxon>
        <taxon>Candidatus Solibacter</taxon>
    </lineage>
</organism>
<dbReference type="Gene3D" id="1.10.287.130">
    <property type="match status" value="1"/>
</dbReference>
<evidence type="ECO:0000256" key="4">
    <source>
        <dbReference type="ARBA" id="ARBA00022679"/>
    </source>
</evidence>
<dbReference type="EC" id="2.7.13.3" evidence="2"/>
<dbReference type="AlphaFoldDB" id="Q01TN0"/>
<comment type="catalytic activity">
    <reaction evidence="1">
        <text>ATP + protein L-histidine = ADP + protein N-phospho-L-histidine.</text>
        <dbReference type="EC" id="2.7.13.3"/>
    </reaction>
</comment>
<dbReference type="InterPro" id="IPR036890">
    <property type="entry name" value="HATPase_C_sf"/>
</dbReference>
<dbReference type="CDD" id="cd17546">
    <property type="entry name" value="REC_hyHK_CKI1_RcsC-like"/>
    <property type="match status" value="1"/>
</dbReference>
<dbReference type="PROSITE" id="PS50109">
    <property type="entry name" value="HIS_KIN"/>
    <property type="match status" value="1"/>
</dbReference>
<evidence type="ECO:0000259" key="9">
    <source>
        <dbReference type="PROSITE" id="PS50110"/>
    </source>
</evidence>
<dbReference type="OrthoDB" id="569347at2"/>
<name>Q01TN0_SOLUE</name>
<dbReference type="KEGG" id="sus:Acid_6056"/>
<dbReference type="Pfam" id="PF00512">
    <property type="entry name" value="HisKA"/>
    <property type="match status" value="1"/>
</dbReference>
<keyword evidence="3 6" id="KW-0597">Phosphoprotein</keyword>
<dbReference type="SUPFAM" id="SSF55874">
    <property type="entry name" value="ATPase domain of HSP90 chaperone/DNA topoisomerase II/histidine kinase"/>
    <property type="match status" value="1"/>
</dbReference>
<dbReference type="SUPFAM" id="SSF52172">
    <property type="entry name" value="CheY-like"/>
    <property type="match status" value="1"/>
</dbReference>
<dbReference type="Pfam" id="PF02518">
    <property type="entry name" value="HATPase_c"/>
    <property type="match status" value="1"/>
</dbReference>
<feature type="transmembrane region" description="Helical" evidence="7">
    <location>
        <begin position="36"/>
        <end position="55"/>
    </location>
</feature>
<dbReference type="InterPro" id="IPR011006">
    <property type="entry name" value="CheY-like_superfamily"/>
</dbReference>
<dbReference type="CDD" id="cd16922">
    <property type="entry name" value="HATPase_EvgS-ArcB-TorS-like"/>
    <property type="match status" value="1"/>
</dbReference>
<keyword evidence="7" id="KW-1133">Transmembrane helix</keyword>
<evidence type="ECO:0000256" key="3">
    <source>
        <dbReference type="ARBA" id="ARBA00022553"/>
    </source>
</evidence>
<dbReference type="PRINTS" id="PR00344">
    <property type="entry name" value="BCTRLSENSOR"/>
</dbReference>
<dbReference type="eggNOG" id="COG2205">
    <property type="taxonomic scope" value="Bacteria"/>
</dbReference>
<sequence>MNERSLARRGVRSVLLALRLRGPLSADPTAQILHALVLALTIWSAIWTIFTLPLYPNLMARLVRLRFIMVADLVPVTTLILLRLGHFRQATYVYLTGQWAQATYNIAINGSIEITSTAFYITLPILATWLLGFREAFWTAGVCLGSALILALRQGPTSVFLPTAPLRPPLLIWANLVQLTLTAAAPVAHILQTLQQYKEHLEQVVEQRTAELVIARDQADSANRAKSTFLANMSHELRTPLSVILASSDLLNESDPTPDQREDIDRISHSGKHLLGLIDNVLDVAKIESGKQELAIAASDLLSTVRMVIEMMRGRAEDKHLALIYYQAPDVPRYVRVDAPKLRQILINLLGNAIKFTREGAVELRLSAKPGDEPGYAQFCFDINDTGVGMPQHDLDRIFEPFQQVGNPSQQAGTGLGLTITRRFVELMGGTLLVESEVGRGSCFVVKLPLELARASETYGVELAAGYPFILESGQPDWRVLIVEDDPESATVLQKMLTRAGFQVRVAENGVLAVEAFQHWQPHFIWMDLGLPQLSGTEATRRIRQLDGGAETKIAAITAAADASGYDGMRCAGFDDIAFKPFRQTEIFFCMARHLGVCYSSSEGEGKNSHQQAGGRPS</sequence>
<reference evidence="10" key="1">
    <citation type="submission" date="2006-10" db="EMBL/GenBank/DDBJ databases">
        <title>Complete sequence of Solibacter usitatus Ellin6076.</title>
        <authorList>
            <consortium name="US DOE Joint Genome Institute"/>
            <person name="Copeland A."/>
            <person name="Lucas S."/>
            <person name="Lapidus A."/>
            <person name="Barry K."/>
            <person name="Detter J.C."/>
            <person name="Glavina del Rio T."/>
            <person name="Hammon N."/>
            <person name="Israni S."/>
            <person name="Dalin E."/>
            <person name="Tice H."/>
            <person name="Pitluck S."/>
            <person name="Thompson L.S."/>
            <person name="Brettin T."/>
            <person name="Bruce D."/>
            <person name="Han C."/>
            <person name="Tapia R."/>
            <person name="Gilna P."/>
            <person name="Schmutz J."/>
            <person name="Larimer F."/>
            <person name="Land M."/>
            <person name="Hauser L."/>
            <person name="Kyrpides N."/>
            <person name="Mikhailova N."/>
            <person name="Janssen P.H."/>
            <person name="Kuske C.R."/>
            <person name="Richardson P."/>
        </authorList>
    </citation>
    <scope>NUCLEOTIDE SEQUENCE</scope>
    <source>
        <strain evidence="10">Ellin6076</strain>
    </source>
</reference>
<feature type="domain" description="Response regulatory" evidence="9">
    <location>
        <begin position="479"/>
        <end position="595"/>
    </location>
</feature>
<dbReference type="SMART" id="SM00388">
    <property type="entry name" value="HisKA"/>
    <property type="match status" value="1"/>
</dbReference>
<evidence type="ECO:0000313" key="10">
    <source>
        <dbReference type="EMBL" id="ABJ86990.1"/>
    </source>
</evidence>
<dbReference type="InParanoid" id="Q01TN0"/>
<dbReference type="Gene3D" id="3.30.565.10">
    <property type="entry name" value="Histidine kinase-like ATPase, C-terminal domain"/>
    <property type="match status" value="1"/>
</dbReference>
<dbReference type="eggNOG" id="COG0784">
    <property type="taxonomic scope" value="Bacteria"/>
</dbReference>
<dbReference type="HOGENOM" id="CLU_000445_114_75_0"/>
<evidence type="ECO:0000256" key="2">
    <source>
        <dbReference type="ARBA" id="ARBA00012438"/>
    </source>
</evidence>
<dbReference type="InterPro" id="IPR004358">
    <property type="entry name" value="Sig_transdc_His_kin-like_C"/>
</dbReference>
<dbReference type="PROSITE" id="PS50110">
    <property type="entry name" value="RESPONSE_REGULATORY"/>
    <property type="match status" value="1"/>
</dbReference>
<evidence type="ECO:0000256" key="6">
    <source>
        <dbReference type="PROSITE-ProRule" id="PRU00169"/>
    </source>
</evidence>
<evidence type="ECO:0000259" key="8">
    <source>
        <dbReference type="PROSITE" id="PS50109"/>
    </source>
</evidence>
<accession>Q01TN0</accession>
<dbReference type="Pfam" id="PF00072">
    <property type="entry name" value="Response_reg"/>
    <property type="match status" value="1"/>
</dbReference>
<dbReference type="InterPro" id="IPR005467">
    <property type="entry name" value="His_kinase_dom"/>
</dbReference>